<comment type="caution">
    <text evidence="1">The sequence shown here is derived from an EMBL/GenBank/DDBJ whole genome shotgun (WGS) entry which is preliminary data.</text>
</comment>
<evidence type="ECO:0000313" key="1">
    <source>
        <dbReference type="EMBL" id="KAH6653605.1"/>
    </source>
</evidence>
<dbReference type="EMBL" id="JAGPXC010000005">
    <property type="protein sequence ID" value="KAH6653605.1"/>
    <property type="molecule type" value="Genomic_DNA"/>
</dbReference>
<reference evidence="1" key="1">
    <citation type="journal article" date="2021" name="Nat. Commun.">
        <title>Genetic determinants of endophytism in the Arabidopsis root mycobiome.</title>
        <authorList>
            <person name="Mesny F."/>
            <person name="Miyauchi S."/>
            <person name="Thiergart T."/>
            <person name="Pickel B."/>
            <person name="Atanasova L."/>
            <person name="Karlsson M."/>
            <person name="Huettel B."/>
            <person name="Barry K.W."/>
            <person name="Haridas S."/>
            <person name="Chen C."/>
            <person name="Bauer D."/>
            <person name="Andreopoulos W."/>
            <person name="Pangilinan J."/>
            <person name="LaButti K."/>
            <person name="Riley R."/>
            <person name="Lipzen A."/>
            <person name="Clum A."/>
            <person name="Drula E."/>
            <person name="Henrissat B."/>
            <person name="Kohler A."/>
            <person name="Grigoriev I.V."/>
            <person name="Martin F.M."/>
            <person name="Hacquard S."/>
        </authorList>
    </citation>
    <scope>NUCLEOTIDE SEQUENCE</scope>
    <source>
        <strain evidence="1">MPI-SDFR-AT-0073</strain>
    </source>
</reference>
<gene>
    <name evidence="1" type="ORF">BKA67DRAFT_326129</name>
</gene>
<sequence>MCQGQHCRHRSGLEHYDENRCQSGIDSVYCRLRIPKLPDLAIPYKLLHVGRLQFHPFVVFVLAIQGIRCAVAKQKRGLEITKQISRINHYFLLGSCTGNNIQRFDLQAVDGSTRSAISAIVGSAMALESQPSIRAPWSCLDKRKELPFRKTQICCTWTC</sequence>
<dbReference type="RefSeq" id="XP_045957882.1">
    <property type="nucleotide sequence ID" value="XM_046096209.1"/>
</dbReference>
<protein>
    <submittedName>
        <fullName evidence="1">Uncharacterized protein</fullName>
    </submittedName>
</protein>
<dbReference type="AlphaFoldDB" id="A0A9P8UJX5"/>
<evidence type="ECO:0000313" key="2">
    <source>
        <dbReference type="Proteomes" id="UP000758603"/>
    </source>
</evidence>
<accession>A0A9P8UJX5</accession>
<keyword evidence="2" id="KW-1185">Reference proteome</keyword>
<proteinExistence type="predicted"/>
<dbReference type="GeneID" id="70125102"/>
<organism evidence="1 2">
    <name type="scientific">Truncatella angustata</name>
    <dbReference type="NCBI Taxonomy" id="152316"/>
    <lineage>
        <taxon>Eukaryota</taxon>
        <taxon>Fungi</taxon>
        <taxon>Dikarya</taxon>
        <taxon>Ascomycota</taxon>
        <taxon>Pezizomycotina</taxon>
        <taxon>Sordariomycetes</taxon>
        <taxon>Xylariomycetidae</taxon>
        <taxon>Amphisphaeriales</taxon>
        <taxon>Sporocadaceae</taxon>
        <taxon>Truncatella</taxon>
    </lineage>
</organism>
<name>A0A9P8UJX5_9PEZI</name>
<dbReference type="Proteomes" id="UP000758603">
    <property type="component" value="Unassembled WGS sequence"/>
</dbReference>